<evidence type="ECO:0008006" key="4">
    <source>
        <dbReference type="Google" id="ProtNLM"/>
    </source>
</evidence>
<keyword evidence="3" id="KW-1185">Reference proteome</keyword>
<dbReference type="InterPro" id="IPR013494">
    <property type="entry name" value="CHP02678"/>
</dbReference>
<dbReference type="RefSeq" id="WP_204052605.1">
    <property type="nucleotide sequence ID" value="NZ_BOOF01000060.1"/>
</dbReference>
<feature type="compositionally biased region" description="Pro residues" evidence="1">
    <location>
        <begin position="454"/>
        <end position="468"/>
    </location>
</feature>
<dbReference type="EMBL" id="BOOF01000060">
    <property type="protein sequence ID" value="GIH66830.1"/>
    <property type="molecule type" value="Genomic_DNA"/>
</dbReference>
<feature type="region of interest" description="Disordered" evidence="1">
    <location>
        <begin position="445"/>
        <end position="483"/>
    </location>
</feature>
<feature type="compositionally biased region" description="Polar residues" evidence="1">
    <location>
        <begin position="474"/>
        <end position="483"/>
    </location>
</feature>
<evidence type="ECO:0000313" key="3">
    <source>
        <dbReference type="Proteomes" id="UP000660454"/>
    </source>
</evidence>
<gene>
    <name evidence="2" type="ORF">Msi02_76470</name>
</gene>
<organism evidence="2 3">
    <name type="scientific">Microbispora siamensis</name>
    <dbReference type="NCBI Taxonomy" id="564413"/>
    <lineage>
        <taxon>Bacteria</taxon>
        <taxon>Bacillati</taxon>
        <taxon>Actinomycetota</taxon>
        <taxon>Actinomycetes</taxon>
        <taxon>Streptosporangiales</taxon>
        <taxon>Streptosporangiaceae</taxon>
        <taxon>Microbispora</taxon>
    </lineage>
</organism>
<reference evidence="2 3" key="1">
    <citation type="submission" date="2021-01" db="EMBL/GenBank/DDBJ databases">
        <title>Whole genome shotgun sequence of Microbispora siamensis NBRC 104113.</title>
        <authorList>
            <person name="Komaki H."/>
            <person name="Tamura T."/>
        </authorList>
    </citation>
    <scope>NUCLEOTIDE SEQUENCE [LARGE SCALE GENOMIC DNA]</scope>
    <source>
        <strain evidence="2 3">NBRC 104113</strain>
    </source>
</reference>
<dbReference type="Proteomes" id="UP000660454">
    <property type="component" value="Unassembled WGS sequence"/>
</dbReference>
<comment type="caution">
    <text evidence="2">The sequence shown here is derived from an EMBL/GenBank/DDBJ whole genome shotgun (WGS) entry which is preliminary data.</text>
</comment>
<dbReference type="Pfam" id="PF09661">
    <property type="entry name" value="DUF2398"/>
    <property type="match status" value="1"/>
</dbReference>
<proteinExistence type="predicted"/>
<protein>
    <recommendedName>
        <fullName evidence="4">DUF2398 family protein</fullName>
    </recommendedName>
</protein>
<accession>A0ABQ4GZI2</accession>
<name>A0ABQ4GZI2_9ACTN</name>
<sequence length="483" mass="52971">MTSSRARAAVGVPAADLGSYQQAVRRVLTCDLITKERPRPGVLDQVLRWADEMARDFRELLGYTLIATTHHVRLVRRLDVLDDTQRSIFSRKGKPFDRRRMAYLCLVLGSFQRSRIEISLADLVRIFTPLANSIDGLGFDPAIGSHKAAIVDVLGWLVDRGALRLSDGSLEWWARDSERGDALYDIDHDICAVLFKPARPVQHLTSAAGLVHEPPHSNPARRARRLLVEFPVVYYADVEPEVADALRAPGLAEDLVRFTGLVLERRAEGVMLADPGGVFTDRPFPGRGNAVSRAAGLLLAKIADLLEDPEHVPEPLPVPALADDQADLVARMDTGLPRDGIVAELAWSPPEAGPSPDDRPAPAEAPFVERTRLETMTTELYDEFGAASFTTTWQQDPRGLLDAVIGFLADLMLLRPVPGGVLVLPAALRYRNIRAALPTRTSGGQLSLVALPEPATPKDPPPQDPAPQDPRMQEVSSTQEEER</sequence>
<evidence type="ECO:0000256" key="1">
    <source>
        <dbReference type="SAM" id="MobiDB-lite"/>
    </source>
</evidence>
<evidence type="ECO:0000313" key="2">
    <source>
        <dbReference type="EMBL" id="GIH66830.1"/>
    </source>
</evidence>